<name>A0A8H7DJT1_9AGAR</name>
<dbReference type="OrthoDB" id="429143at2759"/>
<accession>A0A8H7DJT1</accession>
<dbReference type="AlphaFoldDB" id="A0A8H7DJT1"/>
<organism evidence="1 2">
    <name type="scientific">Mycena sanguinolenta</name>
    <dbReference type="NCBI Taxonomy" id="230812"/>
    <lineage>
        <taxon>Eukaryota</taxon>
        <taxon>Fungi</taxon>
        <taxon>Dikarya</taxon>
        <taxon>Basidiomycota</taxon>
        <taxon>Agaricomycotina</taxon>
        <taxon>Agaricomycetes</taxon>
        <taxon>Agaricomycetidae</taxon>
        <taxon>Agaricales</taxon>
        <taxon>Marasmiineae</taxon>
        <taxon>Mycenaceae</taxon>
        <taxon>Mycena</taxon>
    </lineage>
</organism>
<keyword evidence="2" id="KW-1185">Reference proteome</keyword>
<reference evidence="1" key="1">
    <citation type="submission" date="2020-05" db="EMBL/GenBank/DDBJ databases">
        <title>Mycena genomes resolve the evolution of fungal bioluminescence.</title>
        <authorList>
            <person name="Tsai I.J."/>
        </authorList>
    </citation>
    <scope>NUCLEOTIDE SEQUENCE</scope>
    <source>
        <strain evidence="1">160909Yilan</strain>
    </source>
</reference>
<dbReference type="EMBL" id="JACAZH010000001">
    <property type="protein sequence ID" value="KAF7376825.1"/>
    <property type="molecule type" value="Genomic_DNA"/>
</dbReference>
<evidence type="ECO:0000313" key="1">
    <source>
        <dbReference type="EMBL" id="KAF7376825.1"/>
    </source>
</evidence>
<sequence>MDQPIADALAASCAESAADVGPVEGIMTPILDPVQEREEIRCPATTVAYKSPSGSLFPWKLVLHLLKTCI</sequence>
<evidence type="ECO:0000313" key="2">
    <source>
        <dbReference type="Proteomes" id="UP000623467"/>
    </source>
</evidence>
<comment type="caution">
    <text evidence="1">The sequence shown here is derived from an EMBL/GenBank/DDBJ whole genome shotgun (WGS) entry which is preliminary data.</text>
</comment>
<gene>
    <name evidence="1" type="ORF">MSAN_00100000</name>
</gene>
<dbReference type="Proteomes" id="UP000623467">
    <property type="component" value="Unassembled WGS sequence"/>
</dbReference>
<protein>
    <submittedName>
        <fullName evidence="1">Fad dependent oxidoreductase</fullName>
    </submittedName>
</protein>
<proteinExistence type="predicted"/>